<dbReference type="STRING" id="490829.SAMN05421850_103262"/>
<dbReference type="Gene3D" id="3.40.630.30">
    <property type="match status" value="1"/>
</dbReference>
<protein>
    <submittedName>
        <fullName evidence="2">Protein N-acetyltransferase, RimJ/RimL family</fullName>
    </submittedName>
</protein>
<dbReference type="InterPro" id="IPR000182">
    <property type="entry name" value="GNAT_dom"/>
</dbReference>
<reference evidence="2 3" key="1">
    <citation type="submission" date="2016-10" db="EMBL/GenBank/DDBJ databases">
        <authorList>
            <person name="de Groot N.N."/>
        </authorList>
    </citation>
    <scope>NUCLEOTIDE SEQUENCE [LARGE SCALE GENOMIC DNA]</scope>
    <source>
        <strain evidence="2 3">DSM 28010</strain>
    </source>
</reference>
<dbReference type="RefSeq" id="WP_090028206.1">
    <property type="nucleotide sequence ID" value="NZ_FNEB01000003.1"/>
</dbReference>
<dbReference type="Proteomes" id="UP000199340">
    <property type="component" value="Unassembled WGS sequence"/>
</dbReference>
<dbReference type="PROSITE" id="PS51186">
    <property type="entry name" value="GNAT"/>
    <property type="match status" value="1"/>
</dbReference>
<proteinExistence type="predicted"/>
<gene>
    <name evidence="2" type="ORF">SAMN05421850_103262</name>
</gene>
<accession>A0A1G8LD15</accession>
<dbReference type="Pfam" id="PF00583">
    <property type="entry name" value="Acetyltransf_1"/>
    <property type="match status" value="1"/>
</dbReference>
<sequence length="156" mass="16903">MSVTLAPLTQTDFGRVAHISVHPDQIRFSGTVAEAFETDEDGVDFHAIPQGRDAVGFFKIDRHYPQTYPFARPGELGLRAFIVDAARQGEGLGKAAIRALPAYLRDLYPSAPAVVLSVNYSNPPAIRAYLSGGFADTGEMWPHGSAGPQHVMRLPL</sequence>
<dbReference type="GO" id="GO:0016747">
    <property type="term" value="F:acyltransferase activity, transferring groups other than amino-acyl groups"/>
    <property type="evidence" value="ECO:0007669"/>
    <property type="project" value="InterPro"/>
</dbReference>
<dbReference type="EMBL" id="FNEB01000003">
    <property type="protein sequence ID" value="SDI53535.1"/>
    <property type="molecule type" value="Genomic_DNA"/>
</dbReference>
<organism evidence="2 3">
    <name type="scientific">Lutimaribacter saemankumensis</name>
    <dbReference type="NCBI Taxonomy" id="490829"/>
    <lineage>
        <taxon>Bacteria</taxon>
        <taxon>Pseudomonadati</taxon>
        <taxon>Pseudomonadota</taxon>
        <taxon>Alphaproteobacteria</taxon>
        <taxon>Rhodobacterales</taxon>
        <taxon>Roseobacteraceae</taxon>
        <taxon>Lutimaribacter</taxon>
    </lineage>
</organism>
<dbReference type="InterPro" id="IPR016181">
    <property type="entry name" value="Acyl_CoA_acyltransferase"/>
</dbReference>
<keyword evidence="3" id="KW-1185">Reference proteome</keyword>
<keyword evidence="2" id="KW-0808">Transferase</keyword>
<dbReference type="SUPFAM" id="SSF55729">
    <property type="entry name" value="Acyl-CoA N-acyltransferases (Nat)"/>
    <property type="match status" value="1"/>
</dbReference>
<name>A0A1G8LD15_9RHOB</name>
<feature type="domain" description="N-acetyltransferase" evidence="1">
    <location>
        <begin position="3"/>
        <end position="156"/>
    </location>
</feature>
<dbReference type="AlphaFoldDB" id="A0A1G8LD15"/>
<dbReference type="OrthoDB" id="8304386at2"/>
<evidence type="ECO:0000313" key="3">
    <source>
        <dbReference type="Proteomes" id="UP000199340"/>
    </source>
</evidence>
<evidence type="ECO:0000313" key="2">
    <source>
        <dbReference type="EMBL" id="SDI53535.1"/>
    </source>
</evidence>
<evidence type="ECO:0000259" key="1">
    <source>
        <dbReference type="PROSITE" id="PS51186"/>
    </source>
</evidence>